<name>A0A7G5GWP6_9BACT</name>
<dbReference type="EMBL" id="CP059732">
    <property type="protein sequence ID" value="QMW03288.1"/>
    <property type="molecule type" value="Genomic_DNA"/>
</dbReference>
<organism evidence="3 4">
    <name type="scientific">Spirosoma foliorum</name>
    <dbReference type="NCBI Taxonomy" id="2710596"/>
    <lineage>
        <taxon>Bacteria</taxon>
        <taxon>Pseudomonadati</taxon>
        <taxon>Bacteroidota</taxon>
        <taxon>Cytophagia</taxon>
        <taxon>Cytophagales</taxon>
        <taxon>Cytophagaceae</taxon>
        <taxon>Spirosoma</taxon>
    </lineage>
</organism>
<keyword evidence="4" id="KW-1185">Reference proteome</keyword>
<dbReference type="Proteomes" id="UP000515369">
    <property type="component" value="Chromosome"/>
</dbReference>
<dbReference type="Gene3D" id="3.40.50.1110">
    <property type="entry name" value="SGNH hydrolase"/>
    <property type="match status" value="1"/>
</dbReference>
<keyword evidence="3" id="KW-0378">Hydrolase</keyword>
<sequence>MTKILSFSVLLTIMLGTPMLSKAQSDTLLVPAKECSVRGGLPYFFAKVKAGQAVKIAYLGGSITEAAGGWREQSLAWFRQQYPKASIEQVSAAIGGTGSDLGVFRLKEQVLNFQPDLVFVEFAVNDDGKNPEQISVAMEGIVRQIWQANPHTDICFVYTLTAGMAPTLAKGYFPRSASTMEKIANYYAIPSIHLGLEVVRLAEKGELVFSGKLDEFPGKLVFSADNVHPYPQTGHRLYTEALARAFKVLETAGTKRKKQLKEPLFANNWGRAQMISAKQSTRSAGWLEITPTTDSVARKLSNRFAFLLKATTPGARIQVRFRGTHFGVYDVMGPGCGQFRVVIDGQETKLYPRFDRFCTYYRSNYFLLPALPDGVHTVELYVDAQKLDKAAILKQRNVTIIDPKPYEPQDCYAGQFLVIGEILDN</sequence>
<dbReference type="InterPro" id="IPR013830">
    <property type="entry name" value="SGNH_hydro"/>
</dbReference>
<dbReference type="CDD" id="cd00229">
    <property type="entry name" value="SGNH_hydrolase"/>
    <property type="match status" value="1"/>
</dbReference>
<evidence type="ECO:0000256" key="1">
    <source>
        <dbReference type="SAM" id="SignalP"/>
    </source>
</evidence>
<keyword evidence="1" id="KW-0732">Signal</keyword>
<dbReference type="PANTHER" id="PTHR34407">
    <property type="entry name" value="EXPRESSED PROTEIN"/>
    <property type="match status" value="1"/>
</dbReference>
<evidence type="ECO:0000313" key="4">
    <source>
        <dbReference type="Proteomes" id="UP000515369"/>
    </source>
</evidence>
<dbReference type="InterPro" id="IPR036514">
    <property type="entry name" value="SGNH_hydro_sf"/>
</dbReference>
<dbReference type="SUPFAM" id="SSF52266">
    <property type="entry name" value="SGNH hydrolase"/>
    <property type="match status" value="1"/>
</dbReference>
<feature type="chain" id="PRO_5029008536" evidence="1">
    <location>
        <begin position="24"/>
        <end position="425"/>
    </location>
</feature>
<proteinExistence type="predicted"/>
<gene>
    <name evidence="3" type="ORF">H3H32_36410</name>
</gene>
<dbReference type="GO" id="GO:0016788">
    <property type="term" value="F:hydrolase activity, acting on ester bonds"/>
    <property type="evidence" value="ECO:0007669"/>
    <property type="project" value="UniProtKB-ARBA"/>
</dbReference>
<evidence type="ECO:0000259" key="2">
    <source>
        <dbReference type="Pfam" id="PF13472"/>
    </source>
</evidence>
<dbReference type="KEGG" id="sfol:H3H32_36410"/>
<dbReference type="PANTHER" id="PTHR34407:SF1">
    <property type="entry name" value="SGNH HYDROLASE-TYPE ESTERASE DOMAIN-CONTAINING PROTEIN"/>
    <property type="match status" value="1"/>
</dbReference>
<evidence type="ECO:0000313" key="3">
    <source>
        <dbReference type="EMBL" id="QMW03288.1"/>
    </source>
</evidence>
<reference evidence="3 4" key="1">
    <citation type="submission" date="2020-07" db="EMBL/GenBank/DDBJ databases">
        <title>Spirosoma foliorum sp. nov., isolated from the leaves on the Nejang mountain Korea, Republic of.</title>
        <authorList>
            <person name="Ho H."/>
            <person name="Lee Y.-J."/>
            <person name="Nurcahyanto D.-A."/>
            <person name="Kim S.-G."/>
        </authorList>
    </citation>
    <scope>NUCLEOTIDE SEQUENCE [LARGE SCALE GENOMIC DNA]</scope>
    <source>
        <strain evidence="3 4">PL0136</strain>
    </source>
</reference>
<feature type="signal peptide" evidence="1">
    <location>
        <begin position="1"/>
        <end position="23"/>
    </location>
</feature>
<dbReference type="RefSeq" id="WP_182460575.1">
    <property type="nucleotide sequence ID" value="NZ_CP059732.1"/>
</dbReference>
<dbReference type="AlphaFoldDB" id="A0A7G5GWP6"/>
<accession>A0A7G5GWP6</accession>
<feature type="domain" description="SGNH hydrolase-type esterase" evidence="2">
    <location>
        <begin position="59"/>
        <end position="181"/>
    </location>
</feature>
<dbReference type="Pfam" id="PF13472">
    <property type="entry name" value="Lipase_GDSL_2"/>
    <property type="match status" value="1"/>
</dbReference>
<protein>
    <submittedName>
        <fullName evidence="3">SGNH/GDSL hydrolase family protein</fullName>
    </submittedName>
</protein>
<dbReference type="Gene3D" id="2.60.120.260">
    <property type="entry name" value="Galactose-binding domain-like"/>
    <property type="match status" value="1"/>
</dbReference>